<proteinExistence type="predicted"/>
<dbReference type="STRING" id="1798495.A3C19_00040"/>
<evidence type="ECO:0000313" key="2">
    <source>
        <dbReference type="Proteomes" id="UP000178532"/>
    </source>
</evidence>
<dbReference type="Proteomes" id="UP000178532">
    <property type="component" value="Unassembled WGS sequence"/>
</dbReference>
<dbReference type="EMBL" id="MFLI01000016">
    <property type="protein sequence ID" value="OGG61945.1"/>
    <property type="molecule type" value="Genomic_DNA"/>
</dbReference>
<dbReference type="AlphaFoldDB" id="A0A1F6DKI4"/>
<protein>
    <submittedName>
        <fullName evidence="1">Uncharacterized protein</fullName>
    </submittedName>
</protein>
<comment type="caution">
    <text evidence="1">The sequence shown here is derived from an EMBL/GenBank/DDBJ whole genome shotgun (WGS) entry which is preliminary data.</text>
</comment>
<sequence length="152" mass="16875">MLPPRCVAKARSIWFSVGRNTTTKGSKMKKIIARAAFFTLCTECRCHGHVICADGTTSNEFATISGGLKELTDLVLAEKVAEDEMLEVKRQIKESGLDCEAPDVDEILARRSKIEGGIKSILDEFHQEINASVHVAETKRNRGIIHVKRTLH</sequence>
<accession>A0A1F6DKI4</accession>
<organism evidence="1 2">
    <name type="scientific">Candidatus Kaiserbacteria bacterium RIFCSPHIGHO2_02_FULL_54_22</name>
    <dbReference type="NCBI Taxonomy" id="1798495"/>
    <lineage>
        <taxon>Bacteria</taxon>
        <taxon>Candidatus Kaiseribacteriota</taxon>
    </lineage>
</organism>
<reference evidence="1 2" key="1">
    <citation type="journal article" date="2016" name="Nat. Commun.">
        <title>Thousands of microbial genomes shed light on interconnected biogeochemical processes in an aquifer system.</title>
        <authorList>
            <person name="Anantharaman K."/>
            <person name="Brown C.T."/>
            <person name="Hug L.A."/>
            <person name="Sharon I."/>
            <person name="Castelle C.J."/>
            <person name="Probst A.J."/>
            <person name="Thomas B.C."/>
            <person name="Singh A."/>
            <person name="Wilkins M.J."/>
            <person name="Karaoz U."/>
            <person name="Brodie E.L."/>
            <person name="Williams K.H."/>
            <person name="Hubbard S.S."/>
            <person name="Banfield J.F."/>
        </authorList>
    </citation>
    <scope>NUCLEOTIDE SEQUENCE [LARGE SCALE GENOMIC DNA]</scope>
</reference>
<gene>
    <name evidence="1" type="ORF">A3C19_00040</name>
</gene>
<evidence type="ECO:0000313" key="1">
    <source>
        <dbReference type="EMBL" id="OGG61945.1"/>
    </source>
</evidence>
<name>A0A1F6DKI4_9BACT</name>